<feature type="signal peptide" evidence="1">
    <location>
        <begin position="1"/>
        <end position="18"/>
    </location>
</feature>
<keyword evidence="3" id="KW-1185">Reference proteome</keyword>
<comment type="caution">
    <text evidence="2">The sequence shown here is derived from an EMBL/GenBank/DDBJ whole genome shotgun (WGS) entry which is preliminary data.</text>
</comment>
<evidence type="ECO:0000256" key="1">
    <source>
        <dbReference type="SAM" id="SignalP"/>
    </source>
</evidence>
<evidence type="ECO:0000313" key="2">
    <source>
        <dbReference type="EMBL" id="KAK9844189.1"/>
    </source>
</evidence>
<proteinExistence type="predicted"/>
<protein>
    <submittedName>
        <fullName evidence="2">Uncharacterized protein</fullName>
    </submittedName>
</protein>
<reference evidence="2 3" key="1">
    <citation type="journal article" date="2024" name="Nat. Commun.">
        <title>Phylogenomics reveals the evolutionary origins of lichenization in chlorophyte algae.</title>
        <authorList>
            <person name="Puginier C."/>
            <person name="Libourel C."/>
            <person name="Otte J."/>
            <person name="Skaloud P."/>
            <person name="Haon M."/>
            <person name="Grisel S."/>
            <person name="Petersen M."/>
            <person name="Berrin J.G."/>
            <person name="Delaux P.M."/>
            <person name="Dal Grande F."/>
            <person name="Keller J."/>
        </authorList>
    </citation>
    <scope>NUCLEOTIDE SEQUENCE [LARGE SCALE GENOMIC DNA]</scope>
    <source>
        <strain evidence="2 3">SAG 245.80</strain>
    </source>
</reference>
<dbReference type="Proteomes" id="UP001445335">
    <property type="component" value="Unassembled WGS sequence"/>
</dbReference>
<evidence type="ECO:0000313" key="3">
    <source>
        <dbReference type="Proteomes" id="UP001445335"/>
    </source>
</evidence>
<organism evidence="2 3">
    <name type="scientific">Elliptochloris bilobata</name>
    <dbReference type="NCBI Taxonomy" id="381761"/>
    <lineage>
        <taxon>Eukaryota</taxon>
        <taxon>Viridiplantae</taxon>
        <taxon>Chlorophyta</taxon>
        <taxon>core chlorophytes</taxon>
        <taxon>Trebouxiophyceae</taxon>
        <taxon>Trebouxiophyceae incertae sedis</taxon>
        <taxon>Elliptochloris clade</taxon>
        <taxon>Elliptochloris</taxon>
    </lineage>
</organism>
<dbReference type="EMBL" id="JALJOU010000004">
    <property type="protein sequence ID" value="KAK9844189.1"/>
    <property type="molecule type" value="Genomic_DNA"/>
</dbReference>
<dbReference type="AlphaFoldDB" id="A0AAW1SE57"/>
<sequence>MVDLAAMLSWLRLHLHEAEVLLALDCLYVKGPPVMPGLRHLVLEQAGEVQQDLLDDIGFYTSLRTVHLEDTWREDED</sequence>
<gene>
    <name evidence="2" type="ORF">WJX81_007580</name>
</gene>
<name>A0AAW1SE57_9CHLO</name>
<keyword evidence="1" id="KW-0732">Signal</keyword>
<feature type="chain" id="PRO_5043811029" evidence="1">
    <location>
        <begin position="19"/>
        <end position="77"/>
    </location>
</feature>
<accession>A0AAW1SE57</accession>